<dbReference type="Proteomes" id="UP000604765">
    <property type="component" value="Unassembled WGS sequence"/>
</dbReference>
<evidence type="ECO:0000256" key="3">
    <source>
        <dbReference type="ARBA" id="ARBA00023163"/>
    </source>
</evidence>
<gene>
    <name evidence="6" type="ORF">YK48G_11340</name>
</gene>
<dbReference type="PROSITE" id="PS01081">
    <property type="entry name" value="HTH_TETR_1"/>
    <property type="match status" value="1"/>
</dbReference>
<evidence type="ECO:0000313" key="6">
    <source>
        <dbReference type="EMBL" id="GHP13709.1"/>
    </source>
</evidence>
<keyword evidence="2 4" id="KW-0238">DNA-binding</keyword>
<dbReference type="PROSITE" id="PS50977">
    <property type="entry name" value="HTH_TETR_2"/>
    <property type="match status" value="1"/>
</dbReference>
<dbReference type="RefSeq" id="WP_203629748.1">
    <property type="nucleotide sequence ID" value="NZ_BNJR01000011.1"/>
</dbReference>
<evidence type="ECO:0000256" key="1">
    <source>
        <dbReference type="ARBA" id="ARBA00023015"/>
    </source>
</evidence>
<evidence type="ECO:0000256" key="4">
    <source>
        <dbReference type="PROSITE-ProRule" id="PRU00335"/>
    </source>
</evidence>
<evidence type="ECO:0000259" key="5">
    <source>
        <dbReference type="PROSITE" id="PS50977"/>
    </source>
</evidence>
<protein>
    <submittedName>
        <fullName evidence="6">TetR family transcriptional regulator</fullName>
    </submittedName>
</protein>
<sequence length="190" mass="21580">MAGKTNHTKDDIVTLTIRLISQHGYQQISLRRLLGDLHLTTGSFYKHFKNKDDLFKTVTEVISTTLGRQAQQQIAKLHLTPFDSLVSLGAFLVNQFATQPYLMDFLFFNPTAINLYQAVETGHHFILLDYTRQLIEEIVSQFGLSESSDTLFIKVWSFIQGYGILVRNHAIVYDDALLKSAAKELIGVEK</sequence>
<feature type="domain" description="HTH tetR-type" evidence="5">
    <location>
        <begin position="6"/>
        <end position="66"/>
    </location>
</feature>
<dbReference type="InterPro" id="IPR023772">
    <property type="entry name" value="DNA-bd_HTH_TetR-type_CS"/>
</dbReference>
<dbReference type="PANTHER" id="PTHR47506:SF1">
    <property type="entry name" value="HTH-TYPE TRANSCRIPTIONAL REGULATOR YJDC"/>
    <property type="match status" value="1"/>
</dbReference>
<name>A0ABQ3VZE3_9LACO</name>
<accession>A0ABQ3VZE3</accession>
<dbReference type="Gene3D" id="1.10.357.10">
    <property type="entry name" value="Tetracycline Repressor, domain 2"/>
    <property type="match status" value="1"/>
</dbReference>
<dbReference type="SUPFAM" id="SSF46689">
    <property type="entry name" value="Homeodomain-like"/>
    <property type="match status" value="1"/>
</dbReference>
<dbReference type="InterPro" id="IPR001647">
    <property type="entry name" value="HTH_TetR"/>
</dbReference>
<dbReference type="PANTHER" id="PTHR47506">
    <property type="entry name" value="TRANSCRIPTIONAL REGULATORY PROTEIN"/>
    <property type="match status" value="1"/>
</dbReference>
<reference evidence="6 7" key="1">
    <citation type="journal article" date="2021" name="Int. J. Syst. Evol. Microbiol.">
        <title>Lentilactobacillus fungorum sp. nov., isolated from spent mushroom substrates.</title>
        <authorList>
            <person name="Tohno M."/>
            <person name="Tanizawa Y."/>
            <person name="Kojima Y."/>
            <person name="Sakamoto M."/>
            <person name="Ohkuma M."/>
            <person name="Kobayashi H."/>
        </authorList>
    </citation>
    <scope>NUCLEOTIDE SEQUENCE [LARGE SCALE GENOMIC DNA]</scope>
    <source>
        <strain evidence="6 7">YK48G</strain>
    </source>
</reference>
<evidence type="ECO:0000313" key="7">
    <source>
        <dbReference type="Proteomes" id="UP000604765"/>
    </source>
</evidence>
<feature type="DNA-binding region" description="H-T-H motif" evidence="4">
    <location>
        <begin position="29"/>
        <end position="48"/>
    </location>
</feature>
<keyword evidence="7" id="KW-1185">Reference proteome</keyword>
<keyword evidence="1" id="KW-0805">Transcription regulation</keyword>
<proteinExistence type="predicted"/>
<keyword evidence="3" id="KW-0804">Transcription</keyword>
<dbReference type="InterPro" id="IPR009057">
    <property type="entry name" value="Homeodomain-like_sf"/>
</dbReference>
<dbReference type="EMBL" id="BNJR01000011">
    <property type="protein sequence ID" value="GHP13709.1"/>
    <property type="molecule type" value="Genomic_DNA"/>
</dbReference>
<organism evidence="6 7">
    <name type="scientific">Lentilactobacillus fungorum</name>
    <dbReference type="NCBI Taxonomy" id="2201250"/>
    <lineage>
        <taxon>Bacteria</taxon>
        <taxon>Bacillati</taxon>
        <taxon>Bacillota</taxon>
        <taxon>Bacilli</taxon>
        <taxon>Lactobacillales</taxon>
        <taxon>Lactobacillaceae</taxon>
        <taxon>Lentilactobacillus</taxon>
    </lineage>
</organism>
<dbReference type="Pfam" id="PF00440">
    <property type="entry name" value="TetR_N"/>
    <property type="match status" value="1"/>
</dbReference>
<comment type="caution">
    <text evidence="6">The sequence shown here is derived from an EMBL/GenBank/DDBJ whole genome shotgun (WGS) entry which is preliminary data.</text>
</comment>
<evidence type="ECO:0000256" key="2">
    <source>
        <dbReference type="ARBA" id="ARBA00023125"/>
    </source>
</evidence>